<evidence type="ECO:0000313" key="2">
    <source>
        <dbReference type="Proteomes" id="UP000824782"/>
    </source>
</evidence>
<reference evidence="1" key="1">
    <citation type="thesis" date="2020" institute="ProQuest LLC" country="789 East Eisenhower Parkway, Ann Arbor, MI, USA">
        <title>Comparative Genomics and Chromosome Evolution.</title>
        <authorList>
            <person name="Mudd A.B."/>
        </authorList>
    </citation>
    <scope>NUCLEOTIDE SEQUENCE</scope>
    <source>
        <strain evidence="1">237g6f4</strain>
        <tissue evidence="1">Blood</tissue>
    </source>
</reference>
<comment type="caution">
    <text evidence="1">The sequence shown here is derived from an EMBL/GenBank/DDBJ whole genome shotgun (WGS) entry which is preliminary data.</text>
</comment>
<sequence length="78" mass="8889">MADITDMAVVMDLDFIPAMVSVPHSITDPTGIVAIRRSLWSSQSWSSPWWSSLASLTLKWIKTEDIWATMRKVLLIHF</sequence>
<name>A0AAV7AH55_ENGPU</name>
<organism evidence="1 2">
    <name type="scientific">Engystomops pustulosus</name>
    <name type="common">Tungara frog</name>
    <name type="synonym">Physalaemus pustulosus</name>
    <dbReference type="NCBI Taxonomy" id="76066"/>
    <lineage>
        <taxon>Eukaryota</taxon>
        <taxon>Metazoa</taxon>
        <taxon>Chordata</taxon>
        <taxon>Craniata</taxon>
        <taxon>Vertebrata</taxon>
        <taxon>Euteleostomi</taxon>
        <taxon>Amphibia</taxon>
        <taxon>Batrachia</taxon>
        <taxon>Anura</taxon>
        <taxon>Neobatrachia</taxon>
        <taxon>Hyloidea</taxon>
        <taxon>Leptodactylidae</taxon>
        <taxon>Leiuperinae</taxon>
        <taxon>Engystomops</taxon>
    </lineage>
</organism>
<accession>A0AAV7AH55</accession>
<dbReference type="AlphaFoldDB" id="A0AAV7AH55"/>
<proteinExistence type="predicted"/>
<gene>
    <name evidence="1" type="ORF">GDO81_017318</name>
</gene>
<dbReference type="EMBL" id="WNYA01000008">
    <property type="protein sequence ID" value="KAG8559379.1"/>
    <property type="molecule type" value="Genomic_DNA"/>
</dbReference>
<dbReference type="Proteomes" id="UP000824782">
    <property type="component" value="Unassembled WGS sequence"/>
</dbReference>
<evidence type="ECO:0000313" key="1">
    <source>
        <dbReference type="EMBL" id="KAG8559379.1"/>
    </source>
</evidence>
<keyword evidence="2" id="KW-1185">Reference proteome</keyword>
<protein>
    <submittedName>
        <fullName evidence="1">Uncharacterized protein</fullName>
    </submittedName>
</protein>